<organism evidence="2 3">
    <name type="scientific">Streptomyces capillispiralis</name>
    <dbReference type="NCBI Taxonomy" id="68182"/>
    <lineage>
        <taxon>Bacteria</taxon>
        <taxon>Bacillati</taxon>
        <taxon>Actinomycetota</taxon>
        <taxon>Actinomycetes</taxon>
        <taxon>Kitasatosporales</taxon>
        <taxon>Streptomycetaceae</taxon>
        <taxon>Streptomyces</taxon>
    </lineage>
</organism>
<evidence type="ECO:0000313" key="3">
    <source>
        <dbReference type="Proteomes" id="UP000316603"/>
    </source>
</evidence>
<proteinExistence type="predicted"/>
<feature type="domain" description="DinB-like" evidence="1">
    <location>
        <begin position="12"/>
        <end position="144"/>
    </location>
</feature>
<dbReference type="Pfam" id="PF12867">
    <property type="entry name" value="DinB_2"/>
    <property type="match status" value="1"/>
</dbReference>
<dbReference type="Gene3D" id="1.20.120.450">
    <property type="entry name" value="dinb family like domain"/>
    <property type="match status" value="1"/>
</dbReference>
<keyword evidence="3" id="KW-1185">Reference proteome</keyword>
<reference evidence="2 3" key="1">
    <citation type="submission" date="2019-06" db="EMBL/GenBank/DDBJ databases">
        <title>Sequencing the genomes of 1000 actinobacteria strains.</title>
        <authorList>
            <person name="Klenk H.-P."/>
        </authorList>
    </citation>
    <scope>NUCLEOTIDE SEQUENCE [LARGE SCALE GENOMIC DNA]</scope>
    <source>
        <strain evidence="2 3">DSM 41695</strain>
    </source>
</reference>
<dbReference type="Proteomes" id="UP000316603">
    <property type="component" value="Unassembled WGS sequence"/>
</dbReference>
<sequence length="178" mass="19922">MVHELTALLREYDRARAYTDDLWRDLSPDEVTWRPHEDSSAVGWHLGHQAHVAHFMIRNLTAAEPSPDPDLDGLMDSANPEKFRGALPTVERLTAFRDTVAERVHARIGDIAAGKVGAPTQLTIVANHLLLALINHEYQHDQWISEVRADNLGHALPPDPESDWLSRVDGYLVCNPCA</sequence>
<gene>
    <name evidence="2" type="ORF">FHX78_11429</name>
</gene>
<dbReference type="EMBL" id="VIWV01000001">
    <property type="protein sequence ID" value="TWF83504.1"/>
    <property type="molecule type" value="Genomic_DNA"/>
</dbReference>
<dbReference type="InterPro" id="IPR034660">
    <property type="entry name" value="DinB/YfiT-like"/>
</dbReference>
<dbReference type="SUPFAM" id="SSF109854">
    <property type="entry name" value="DinB/YfiT-like putative metalloenzymes"/>
    <property type="match status" value="1"/>
</dbReference>
<name>A0A561T8R9_9ACTN</name>
<comment type="caution">
    <text evidence="2">The sequence shown here is derived from an EMBL/GenBank/DDBJ whole genome shotgun (WGS) entry which is preliminary data.</text>
</comment>
<evidence type="ECO:0000313" key="2">
    <source>
        <dbReference type="EMBL" id="TWF83504.1"/>
    </source>
</evidence>
<dbReference type="InterPro" id="IPR024775">
    <property type="entry name" value="DinB-like"/>
</dbReference>
<accession>A0A561T8R9</accession>
<dbReference type="AlphaFoldDB" id="A0A561T8R9"/>
<evidence type="ECO:0000259" key="1">
    <source>
        <dbReference type="Pfam" id="PF12867"/>
    </source>
</evidence>
<protein>
    <submittedName>
        <fullName evidence="2">DinB family protein</fullName>
    </submittedName>
</protein>